<evidence type="ECO:0000313" key="7">
    <source>
        <dbReference type="Proteomes" id="UP000001027"/>
    </source>
</evidence>
<evidence type="ECO:0000313" key="6">
    <source>
        <dbReference type="EMBL" id="CAE31088.1"/>
    </source>
</evidence>
<protein>
    <recommendedName>
        <fullName evidence="5">FAD-dependent oxidoreductase 2 FAD-binding domain-containing protein</fullName>
    </recommendedName>
</protein>
<dbReference type="AlphaFoldDB" id="A0A0H3LMC8"/>
<feature type="domain" description="FAD-dependent oxidoreductase 2 FAD-binding" evidence="5">
    <location>
        <begin position="29"/>
        <end position="563"/>
    </location>
</feature>
<reference evidence="7" key="1">
    <citation type="journal article" date="2003" name="Nat. Genet.">
        <title>Comparative analysis of the genome sequences of Bordetella pertussis, Bordetella parapertussis and Bordetella bronchiseptica.</title>
        <authorList>
            <person name="Parkhill J."/>
            <person name="Sebaihia M."/>
            <person name="Preston A."/>
            <person name="Murphy L.D."/>
            <person name="Thomson N.R."/>
            <person name="Harris D.E."/>
            <person name="Holden M.T.G."/>
            <person name="Churcher C.M."/>
            <person name="Bentley S.D."/>
            <person name="Mungall K.L."/>
            <person name="Cerdeno-Tarraga A.-M."/>
            <person name="Temple L."/>
            <person name="James K.D."/>
            <person name="Harris B."/>
            <person name="Quail M.A."/>
            <person name="Achtman M."/>
            <person name="Atkin R."/>
            <person name="Baker S."/>
            <person name="Basham D."/>
            <person name="Bason N."/>
            <person name="Cherevach I."/>
            <person name="Chillingworth T."/>
            <person name="Collins M."/>
            <person name="Cronin A."/>
            <person name="Davis P."/>
            <person name="Doggett J."/>
            <person name="Feltwell T."/>
            <person name="Goble A."/>
            <person name="Hamlin N."/>
            <person name="Hauser H."/>
            <person name="Holroyd S."/>
            <person name="Jagels K."/>
            <person name="Leather S."/>
            <person name="Moule S."/>
            <person name="Norberczak H."/>
            <person name="O'Neil S."/>
            <person name="Ormond D."/>
            <person name="Price C."/>
            <person name="Rabbinowitsch E."/>
            <person name="Rutter S."/>
            <person name="Sanders M."/>
            <person name="Saunders D."/>
            <person name="Seeger K."/>
            <person name="Sharp S."/>
            <person name="Simmonds M."/>
            <person name="Skelton J."/>
            <person name="Squares R."/>
            <person name="Squares S."/>
            <person name="Stevens K."/>
            <person name="Unwin L."/>
            <person name="Whitehead S."/>
            <person name="Barrell B.G."/>
            <person name="Maskell D.J."/>
        </authorList>
    </citation>
    <scope>NUCLEOTIDE SEQUENCE [LARGE SCALE GENOMIC DNA]</scope>
    <source>
        <strain evidence="7">ATCC BAA-588 / NCTC 13252 / RB50</strain>
    </source>
</reference>
<gene>
    <name evidence="6" type="ordered locus">BB0588</name>
</gene>
<keyword evidence="2" id="KW-0285">Flavoprotein</keyword>
<evidence type="ECO:0000256" key="4">
    <source>
        <dbReference type="ARBA" id="ARBA00023002"/>
    </source>
</evidence>
<evidence type="ECO:0000259" key="5">
    <source>
        <dbReference type="Pfam" id="PF00890"/>
    </source>
</evidence>
<dbReference type="KEGG" id="bbr:BB0588"/>
<evidence type="ECO:0000256" key="1">
    <source>
        <dbReference type="ARBA" id="ARBA00001974"/>
    </source>
</evidence>
<dbReference type="InterPro" id="IPR050315">
    <property type="entry name" value="FAD-oxidoreductase_2"/>
</dbReference>
<keyword evidence="3" id="KW-0274">FAD</keyword>
<keyword evidence="4" id="KW-0560">Oxidoreductase</keyword>
<proteinExistence type="predicted"/>
<dbReference type="InterPro" id="IPR003953">
    <property type="entry name" value="FAD-dep_OxRdtase_2_FAD-bd"/>
</dbReference>
<dbReference type="Gene3D" id="3.50.50.60">
    <property type="entry name" value="FAD/NAD(P)-binding domain"/>
    <property type="match status" value="2"/>
</dbReference>
<dbReference type="SUPFAM" id="SSF56425">
    <property type="entry name" value="Succinate dehydrogenase/fumarate reductase flavoprotein, catalytic domain"/>
    <property type="match status" value="1"/>
</dbReference>
<dbReference type="eggNOG" id="COG1053">
    <property type="taxonomic scope" value="Bacteria"/>
</dbReference>
<dbReference type="GO" id="GO:0008202">
    <property type="term" value="P:steroid metabolic process"/>
    <property type="evidence" value="ECO:0007669"/>
    <property type="project" value="UniProtKB-ARBA"/>
</dbReference>
<dbReference type="GO" id="GO:0016491">
    <property type="term" value="F:oxidoreductase activity"/>
    <property type="evidence" value="ECO:0007669"/>
    <property type="project" value="UniProtKB-KW"/>
</dbReference>
<name>A0A0H3LMC8_BORBR</name>
<evidence type="ECO:0000256" key="2">
    <source>
        <dbReference type="ARBA" id="ARBA00022630"/>
    </source>
</evidence>
<dbReference type="HOGENOM" id="CLU_011398_4_2_4"/>
<evidence type="ECO:0000256" key="3">
    <source>
        <dbReference type="ARBA" id="ARBA00022827"/>
    </source>
</evidence>
<organism evidence="6 7">
    <name type="scientific">Bordetella bronchiseptica (strain ATCC BAA-588 / NCTC 13252 / RB50)</name>
    <name type="common">Alcaligenes bronchisepticus</name>
    <dbReference type="NCBI Taxonomy" id="257310"/>
    <lineage>
        <taxon>Bacteria</taxon>
        <taxon>Pseudomonadati</taxon>
        <taxon>Pseudomonadota</taxon>
        <taxon>Betaproteobacteria</taxon>
        <taxon>Burkholderiales</taxon>
        <taxon>Alcaligenaceae</taxon>
        <taxon>Bordetella</taxon>
    </lineage>
</organism>
<dbReference type="Proteomes" id="UP000001027">
    <property type="component" value="Chromosome"/>
</dbReference>
<dbReference type="RefSeq" id="WP_003807961.1">
    <property type="nucleotide sequence ID" value="NC_002927.3"/>
</dbReference>
<dbReference type="SUPFAM" id="SSF51905">
    <property type="entry name" value="FAD/NAD(P)-binding domain"/>
    <property type="match status" value="1"/>
</dbReference>
<dbReference type="EMBL" id="BX640438">
    <property type="protein sequence ID" value="CAE31088.1"/>
    <property type="molecule type" value="Genomic_DNA"/>
</dbReference>
<dbReference type="PANTHER" id="PTHR43400">
    <property type="entry name" value="FUMARATE REDUCTASE"/>
    <property type="match status" value="1"/>
</dbReference>
<dbReference type="Pfam" id="PF00890">
    <property type="entry name" value="FAD_binding_2"/>
    <property type="match status" value="1"/>
</dbReference>
<dbReference type="PANTHER" id="PTHR43400:SF10">
    <property type="entry name" value="3-OXOSTEROID 1-DEHYDROGENASE"/>
    <property type="match status" value="1"/>
</dbReference>
<dbReference type="InterPro" id="IPR036188">
    <property type="entry name" value="FAD/NAD-bd_sf"/>
</dbReference>
<comment type="cofactor">
    <cofactor evidence="1">
        <name>FAD</name>
        <dbReference type="ChEBI" id="CHEBI:57692"/>
    </cofactor>
</comment>
<dbReference type="InterPro" id="IPR027477">
    <property type="entry name" value="Succ_DH/fumarate_Rdtase_cat_sf"/>
</dbReference>
<accession>A0A0H3LMC8</accession>
<sequence length="587" mass="62168">MAARRQDMLGQGRSPSLAEECMTTEDKVDLLVIGSGAAGLSAAITARKLGLDVLVVEKTPVLGGTTAVSGGWAWIPCSPVARRAGVEDSTEQAATYLKHELGEAYSAPHVEAYLKHGPEMVAFLEDATEVRFLASPTFPDYHSEAPGAAMGRSIVAQPYDARLLGKHIKLLRRPLRQTTLFGLNIGSGTELGHFFNATRSVKSAYIVSKRLAAHCRDLLLYRRGTRLANGNALAARLINSAMDAGVRFSVSTQVERLEREGGRVTGAWVSIDGKPARRIRADRGVVLACGGFSNDAALKQELFRHVAAGRPHASPVIASNVGDGLRLGMSAGGVVRNQLPDNAAWMPVSLVPMPGRETAAFPHVIDRAKPGMIAVLRDGKRFVNESHSYHDFGRAYIKSGSDGDIFLICDRRALRRYGLGFVKPFPFPVGKHVKSGYLIRGESIADLAGKAGIDAANLAETLARFNAGAPSGIDPEYGKGSTRYNRFQGDGGHAGNPCVAEIRSAPFYAVRLLIGDIGTFAGLATDEHARVLDGDGRIVAGLFAAGNDMQSIMGGNYPGAGINIGPALTFGYIAARAAASSDAGRPG</sequence>